<dbReference type="InterPro" id="IPR000683">
    <property type="entry name" value="Gfo/Idh/MocA-like_OxRdtase_N"/>
</dbReference>
<dbReference type="InterPro" id="IPR050424">
    <property type="entry name" value="Gfo-Idh-MocA_inositol_DH"/>
</dbReference>
<dbReference type="GO" id="GO:0000166">
    <property type="term" value="F:nucleotide binding"/>
    <property type="evidence" value="ECO:0007669"/>
    <property type="project" value="InterPro"/>
</dbReference>
<feature type="domain" description="Gfo/Idh/MocA-like oxidoreductase C-terminal" evidence="6">
    <location>
        <begin position="136"/>
        <end position="323"/>
    </location>
</feature>
<dbReference type="AlphaFoldDB" id="A0A315ZSI3"/>
<feature type="domain" description="Gfo/Idh/MocA-like oxidoreductase N-terminal" evidence="5">
    <location>
        <begin position="4"/>
        <end position="124"/>
    </location>
</feature>
<dbReference type="InterPro" id="IPR004104">
    <property type="entry name" value="Gfo/Idh/MocA-like_OxRdtase_C"/>
</dbReference>
<dbReference type="UniPathway" id="UPA00076">
    <property type="reaction ID" value="UER00143"/>
</dbReference>
<evidence type="ECO:0000259" key="5">
    <source>
        <dbReference type="Pfam" id="PF01408"/>
    </source>
</evidence>
<keyword evidence="3 4" id="KW-0520">NAD</keyword>
<dbReference type="EC" id="1.1.1.18" evidence="4"/>
<evidence type="ECO:0000313" key="7">
    <source>
        <dbReference type="EMBL" id="SUQ15673.1"/>
    </source>
</evidence>
<dbReference type="Gene3D" id="3.40.50.720">
    <property type="entry name" value="NAD(P)-binding Rossmann-like Domain"/>
    <property type="match status" value="1"/>
</dbReference>
<dbReference type="HAMAP" id="MF_01671">
    <property type="entry name" value="IolG"/>
    <property type="match status" value="1"/>
</dbReference>
<evidence type="ECO:0000256" key="4">
    <source>
        <dbReference type="HAMAP-Rule" id="MF_01671"/>
    </source>
</evidence>
<dbReference type="Gene3D" id="3.30.360.10">
    <property type="entry name" value="Dihydrodipicolinate Reductase, domain 2"/>
    <property type="match status" value="1"/>
</dbReference>
<dbReference type="PANTHER" id="PTHR43593">
    <property type="match status" value="1"/>
</dbReference>
<keyword evidence="2 4" id="KW-0560">Oxidoreductase</keyword>
<gene>
    <name evidence="4" type="primary">iolG</name>
    <name evidence="7" type="ORF">SAMN05216529_11529</name>
</gene>
<dbReference type="Pfam" id="PF02894">
    <property type="entry name" value="GFO_IDH_MocA_C"/>
    <property type="match status" value="1"/>
</dbReference>
<dbReference type="EC" id="1.1.1.369" evidence="4"/>
<comment type="similarity">
    <text evidence="1 4">Belongs to the Gfo/Idh/MocA family.</text>
</comment>
<evidence type="ECO:0000256" key="3">
    <source>
        <dbReference type="ARBA" id="ARBA00023027"/>
    </source>
</evidence>
<comment type="function">
    <text evidence="4">Involved in the oxidation of myo-inositol (MI) and D-chiro-inositol (DCI) to 2-keto-myo-inositol (2KMI or 2-inosose) and 1-keto-D-chiro-inositol (1KDCI), respectively.</text>
</comment>
<comment type="catalytic activity">
    <reaction evidence="4">
        <text>myo-inositol + NAD(+) = scyllo-inosose + NADH + H(+)</text>
        <dbReference type="Rhea" id="RHEA:16949"/>
        <dbReference type="ChEBI" id="CHEBI:15378"/>
        <dbReference type="ChEBI" id="CHEBI:17268"/>
        <dbReference type="ChEBI" id="CHEBI:17811"/>
        <dbReference type="ChEBI" id="CHEBI:57540"/>
        <dbReference type="ChEBI" id="CHEBI:57945"/>
        <dbReference type="EC" id="1.1.1.18"/>
    </reaction>
</comment>
<protein>
    <recommendedName>
        <fullName evidence="4">Inositol 2-dehydrogenase/D-chiro-inositol 3-dehydrogenase</fullName>
        <ecNumber evidence="4">1.1.1.18</ecNumber>
        <ecNumber evidence="4">1.1.1.369</ecNumber>
    </recommendedName>
    <alternativeName>
        <fullName evidence="4">Myo-inositol 2-dehydrogenase/D-chiro-inositol 3-dehydrogenase</fullName>
        <shortName evidence="4">MI 2-dehydrogenase/DCI 3-dehydrogenase</shortName>
    </alternativeName>
</protein>
<dbReference type="PANTHER" id="PTHR43593:SF1">
    <property type="entry name" value="INOSITOL 2-DEHYDROGENASE"/>
    <property type="match status" value="1"/>
</dbReference>
<evidence type="ECO:0000313" key="8">
    <source>
        <dbReference type="Proteomes" id="UP000254051"/>
    </source>
</evidence>
<accession>A0A315ZSI3</accession>
<evidence type="ECO:0000256" key="2">
    <source>
        <dbReference type="ARBA" id="ARBA00023002"/>
    </source>
</evidence>
<dbReference type="GO" id="GO:0050112">
    <property type="term" value="F:inositol 2-dehydrogenase (NAD+) activity"/>
    <property type="evidence" value="ECO:0007669"/>
    <property type="project" value="UniProtKB-UniRule"/>
</dbReference>
<keyword evidence="8" id="KW-1185">Reference proteome</keyword>
<dbReference type="SUPFAM" id="SSF55347">
    <property type="entry name" value="Glyceraldehyde-3-phosphate dehydrogenase-like, C-terminal domain"/>
    <property type="match status" value="1"/>
</dbReference>
<dbReference type="InterPro" id="IPR036291">
    <property type="entry name" value="NAD(P)-bd_dom_sf"/>
</dbReference>
<dbReference type="EMBL" id="UHJJ01000015">
    <property type="protein sequence ID" value="SUQ15673.1"/>
    <property type="molecule type" value="Genomic_DNA"/>
</dbReference>
<sequence length="337" mass="37524">MNELRVGLIGCGAIGKDHALRIQNKLQRARIVAVTDVVRESAEKVAQLCDCTVRDTATEIIADPEIDAVVVTAWDPAHKELVLECIEHQKFVFCEKPLATEAKGAEEIIRTEMQGGNRLVQVGFMRRYDKGYRQMKEIIDGGGIGAPLLVHCAHRNVASGKGVTEDFMITQTCIHEIDLTKWLVDDDYDSVRCLVGRTSKEAPDGLRDPQMALIRTKSGICIDVEIFLNARFGYDIQCQVVGERGTVNLPDPSYPPIRTEAMKGTQLCTDWSIRFIEAYDVELQEWIDNTIQGITAGPNSWDGYIAALTADLLIKSRDEGGAEIKLNTPERPVFYQN</sequence>
<evidence type="ECO:0000256" key="1">
    <source>
        <dbReference type="ARBA" id="ARBA00010928"/>
    </source>
</evidence>
<comment type="pathway">
    <text evidence="4">Polyol metabolism; myo-inositol degradation into acetyl-CoA; acetyl-CoA from myo-inositol: step 1/7.</text>
</comment>
<organism evidence="7 8">
    <name type="scientific">Faecalicatena contorta</name>
    <dbReference type="NCBI Taxonomy" id="39482"/>
    <lineage>
        <taxon>Bacteria</taxon>
        <taxon>Bacillati</taxon>
        <taxon>Bacillota</taxon>
        <taxon>Clostridia</taxon>
        <taxon>Lachnospirales</taxon>
        <taxon>Lachnospiraceae</taxon>
        <taxon>Faecalicatena</taxon>
    </lineage>
</organism>
<evidence type="ECO:0000259" key="6">
    <source>
        <dbReference type="Pfam" id="PF02894"/>
    </source>
</evidence>
<name>A0A315ZSI3_9FIRM</name>
<proteinExistence type="inferred from homology"/>
<comment type="catalytic activity">
    <reaction evidence="4">
        <text>1D-chiro-inositol + NAD(+) = scyllo-inosine + NADH + H(+)</text>
        <dbReference type="Rhea" id="RHEA:25832"/>
        <dbReference type="ChEBI" id="CHEBI:15378"/>
        <dbReference type="ChEBI" id="CHEBI:27372"/>
        <dbReference type="ChEBI" id="CHEBI:50920"/>
        <dbReference type="ChEBI" id="CHEBI:57540"/>
        <dbReference type="ChEBI" id="CHEBI:57945"/>
        <dbReference type="EC" id="1.1.1.369"/>
    </reaction>
</comment>
<dbReference type="GO" id="GO:0019310">
    <property type="term" value="P:inositol catabolic process"/>
    <property type="evidence" value="ECO:0007669"/>
    <property type="project" value="UniProtKB-UniRule"/>
</dbReference>
<dbReference type="RefSeq" id="WP_109713719.1">
    <property type="nucleotide sequence ID" value="NZ_QGDS01000015.1"/>
</dbReference>
<reference evidence="8" key="1">
    <citation type="submission" date="2017-07" db="EMBL/GenBank/DDBJ databases">
        <authorList>
            <person name="Varghese N."/>
            <person name="Submissions S."/>
        </authorList>
    </citation>
    <scope>NUCLEOTIDE SEQUENCE [LARGE SCALE GENOMIC DNA]</scope>
    <source>
        <strain evidence="8">NLAE-zl-C134</strain>
    </source>
</reference>
<dbReference type="Proteomes" id="UP000254051">
    <property type="component" value="Unassembled WGS sequence"/>
</dbReference>
<comment type="subunit">
    <text evidence="4">Homotetramer.</text>
</comment>
<dbReference type="SUPFAM" id="SSF51735">
    <property type="entry name" value="NAD(P)-binding Rossmann-fold domains"/>
    <property type="match status" value="1"/>
</dbReference>
<dbReference type="OrthoDB" id="9815825at2"/>
<dbReference type="InterPro" id="IPR023794">
    <property type="entry name" value="MI/DCI_dehydrogenase"/>
</dbReference>
<dbReference type="Pfam" id="PF01408">
    <property type="entry name" value="GFO_IDH_MocA"/>
    <property type="match status" value="1"/>
</dbReference>